<keyword evidence="2" id="KW-1185">Reference proteome</keyword>
<comment type="caution">
    <text evidence="1">The sequence shown here is derived from an EMBL/GenBank/DDBJ whole genome shotgun (WGS) entry which is preliminary data.</text>
</comment>
<accession>A0A8X6J1P3</accession>
<dbReference type="AlphaFoldDB" id="A0A8X6J1P3"/>
<dbReference type="EMBL" id="BMAO01023247">
    <property type="protein sequence ID" value="GFQ87600.1"/>
    <property type="molecule type" value="Genomic_DNA"/>
</dbReference>
<name>A0A8X6J1P3_TRICU</name>
<reference evidence="1" key="1">
    <citation type="submission" date="2020-07" db="EMBL/GenBank/DDBJ databases">
        <title>Multicomponent nature underlies the extraordinary mechanical properties of spider dragline silk.</title>
        <authorList>
            <person name="Kono N."/>
            <person name="Nakamura H."/>
            <person name="Mori M."/>
            <person name="Yoshida Y."/>
            <person name="Ohtoshi R."/>
            <person name="Malay A.D."/>
            <person name="Moran D.A.P."/>
            <person name="Tomita M."/>
            <person name="Numata K."/>
            <person name="Arakawa K."/>
        </authorList>
    </citation>
    <scope>NUCLEOTIDE SEQUENCE</scope>
</reference>
<evidence type="ECO:0000313" key="1">
    <source>
        <dbReference type="EMBL" id="GFQ87600.1"/>
    </source>
</evidence>
<organism evidence="1 2">
    <name type="scientific">Trichonephila clavata</name>
    <name type="common">Joro spider</name>
    <name type="synonym">Nephila clavata</name>
    <dbReference type="NCBI Taxonomy" id="2740835"/>
    <lineage>
        <taxon>Eukaryota</taxon>
        <taxon>Metazoa</taxon>
        <taxon>Ecdysozoa</taxon>
        <taxon>Arthropoda</taxon>
        <taxon>Chelicerata</taxon>
        <taxon>Arachnida</taxon>
        <taxon>Araneae</taxon>
        <taxon>Araneomorphae</taxon>
        <taxon>Entelegynae</taxon>
        <taxon>Araneoidea</taxon>
        <taxon>Nephilidae</taxon>
        <taxon>Trichonephila</taxon>
    </lineage>
</organism>
<dbReference type="Proteomes" id="UP000887116">
    <property type="component" value="Unassembled WGS sequence"/>
</dbReference>
<gene>
    <name evidence="1" type="ORF">TNCT_123081</name>
</gene>
<evidence type="ECO:0000313" key="2">
    <source>
        <dbReference type="Proteomes" id="UP000887116"/>
    </source>
</evidence>
<sequence>MHGTMEHDLSSGFVGFKEFEVMTNRNKRGYSYPDARGEILRQPNAKSFAKNSSIIQELKSEARRRFDTFVGLTINDSRQRSSCVRASDPFHQGFRMSLR</sequence>
<protein>
    <submittedName>
        <fullName evidence="1">Uncharacterized protein</fullName>
    </submittedName>
</protein>
<proteinExistence type="predicted"/>